<protein>
    <submittedName>
        <fullName evidence="1">Uncharacterized protein</fullName>
    </submittedName>
</protein>
<dbReference type="AlphaFoldDB" id="W9S7G8"/>
<accession>W9S7G8</accession>
<organism evidence="1 2">
    <name type="scientific">Morus notabilis</name>
    <dbReference type="NCBI Taxonomy" id="981085"/>
    <lineage>
        <taxon>Eukaryota</taxon>
        <taxon>Viridiplantae</taxon>
        <taxon>Streptophyta</taxon>
        <taxon>Embryophyta</taxon>
        <taxon>Tracheophyta</taxon>
        <taxon>Spermatophyta</taxon>
        <taxon>Magnoliopsida</taxon>
        <taxon>eudicotyledons</taxon>
        <taxon>Gunneridae</taxon>
        <taxon>Pentapetalae</taxon>
        <taxon>rosids</taxon>
        <taxon>fabids</taxon>
        <taxon>Rosales</taxon>
        <taxon>Moraceae</taxon>
        <taxon>Moreae</taxon>
        <taxon>Morus</taxon>
    </lineage>
</organism>
<dbReference type="EMBL" id="KE346217">
    <property type="protein sequence ID" value="EXC30706.1"/>
    <property type="molecule type" value="Genomic_DNA"/>
</dbReference>
<name>W9S7G8_9ROSA</name>
<sequence>MAMTGDQWPASVASFDSALTIKTSDPALLWRLIRSTSVTAPYHGSARESSFLGYRKQQRQQIGNQTLVSLQTKSKEIEIGHAAEIAIELRHNATILRSTVIIPSRPPISLLLRRWE</sequence>
<evidence type="ECO:0000313" key="1">
    <source>
        <dbReference type="EMBL" id="EXC30706.1"/>
    </source>
</evidence>
<proteinExistence type="predicted"/>
<reference evidence="2" key="1">
    <citation type="submission" date="2013-01" db="EMBL/GenBank/DDBJ databases">
        <title>Draft Genome Sequence of a Mulberry Tree, Morus notabilis C.K. Schneid.</title>
        <authorList>
            <person name="He N."/>
            <person name="Zhao S."/>
        </authorList>
    </citation>
    <scope>NUCLEOTIDE SEQUENCE</scope>
</reference>
<gene>
    <name evidence="1" type="ORF">L484_027881</name>
</gene>
<evidence type="ECO:0000313" key="2">
    <source>
        <dbReference type="Proteomes" id="UP000030645"/>
    </source>
</evidence>
<dbReference type="Proteomes" id="UP000030645">
    <property type="component" value="Unassembled WGS sequence"/>
</dbReference>
<keyword evidence="2" id="KW-1185">Reference proteome</keyword>